<gene>
    <name evidence="1" type="ORF">SNAT2548_LOCUS18408</name>
</gene>
<comment type="caution">
    <text evidence="1">The sequence shown here is derived from an EMBL/GenBank/DDBJ whole genome shotgun (WGS) entry which is preliminary data.</text>
</comment>
<dbReference type="AlphaFoldDB" id="A0A812PDD3"/>
<dbReference type="OrthoDB" id="10586326at2759"/>
<keyword evidence="2" id="KW-1185">Reference proteome</keyword>
<accession>A0A812PDD3</accession>
<dbReference type="EMBL" id="CAJNDS010002145">
    <property type="protein sequence ID" value="CAE7350055.1"/>
    <property type="molecule type" value="Genomic_DNA"/>
</dbReference>
<protein>
    <submittedName>
        <fullName evidence="1">Uncharacterized protein</fullName>
    </submittedName>
</protein>
<sequence>MPFEDDSTCWLDMQVHTPVYSSLQQELPVSSPARVSSIKASDPWAVRAVPVGGEIERIRVLNFGYRKSLYKVPLQTKQRLQYFEYRRHRNRLLKLQHGRYMEDMKLRCISGPTFASHVTAWDLLQNEKGASAARSGNHDVIFDLEKSDYIVAVEQAAVGNSGSLGAQLLFITASGRTLHIMGLCHRRKDPLPSRVRVDVHAGEQIVGLEVEFGRLIGVETALEPAAA</sequence>
<name>A0A812PDD3_9DINO</name>
<evidence type="ECO:0000313" key="2">
    <source>
        <dbReference type="Proteomes" id="UP000604046"/>
    </source>
</evidence>
<proteinExistence type="predicted"/>
<reference evidence="1" key="1">
    <citation type="submission" date="2021-02" db="EMBL/GenBank/DDBJ databases">
        <authorList>
            <person name="Dougan E. K."/>
            <person name="Rhodes N."/>
            <person name="Thang M."/>
            <person name="Chan C."/>
        </authorList>
    </citation>
    <scope>NUCLEOTIDE SEQUENCE</scope>
</reference>
<evidence type="ECO:0000313" key="1">
    <source>
        <dbReference type="EMBL" id="CAE7350055.1"/>
    </source>
</evidence>
<organism evidence="1 2">
    <name type="scientific">Symbiodinium natans</name>
    <dbReference type="NCBI Taxonomy" id="878477"/>
    <lineage>
        <taxon>Eukaryota</taxon>
        <taxon>Sar</taxon>
        <taxon>Alveolata</taxon>
        <taxon>Dinophyceae</taxon>
        <taxon>Suessiales</taxon>
        <taxon>Symbiodiniaceae</taxon>
        <taxon>Symbiodinium</taxon>
    </lineage>
</organism>
<dbReference type="Proteomes" id="UP000604046">
    <property type="component" value="Unassembled WGS sequence"/>
</dbReference>